<gene>
    <name evidence="2" type="ORF">bsdE14_30260</name>
</gene>
<evidence type="ECO:0000256" key="1">
    <source>
        <dbReference type="SAM" id="Phobius"/>
    </source>
</evidence>
<evidence type="ECO:0000313" key="2">
    <source>
        <dbReference type="EMBL" id="GLC31616.1"/>
    </source>
</evidence>
<dbReference type="EMBL" id="BRXR01000001">
    <property type="protein sequence ID" value="GLC31616.1"/>
    <property type="molecule type" value="Genomic_DNA"/>
</dbReference>
<keyword evidence="3" id="KW-1185">Reference proteome</keyword>
<keyword evidence="1" id="KW-0472">Membrane</keyword>
<name>A0ABQ5N8T1_9CLOT</name>
<evidence type="ECO:0008006" key="4">
    <source>
        <dbReference type="Google" id="ProtNLM"/>
    </source>
</evidence>
<keyword evidence="1" id="KW-0812">Transmembrane</keyword>
<keyword evidence="1" id="KW-1133">Transmembrane helix</keyword>
<sequence length="261" mass="30222">MTYKMNKKLKYLAAIIITLIFALILQYIPVWNLKTSDMKVMQGQYVDVYYQSGDDKGAKEVYNLLESTAKEIRDKLQYTNKNKTKMYIYKEQKSLHIRKAGFITLLFAPSWYIGDNKKDVALMVSPYAKLSSHNHDSILSAAPHELIHTINYQINPKLSYWLDNGVAGYLSKQTPPKDLLQMAKIPSFKDTKIENEIKFGNINGYGYSYLYVGYLDKTYGWDKVVRLVKGESYSTVFSKSEEDIYNDWVKYLRGNISEVLS</sequence>
<accession>A0ABQ5N8T1</accession>
<dbReference type="RefSeq" id="WP_264850947.1">
    <property type="nucleotide sequence ID" value="NZ_BRXR01000001.1"/>
</dbReference>
<reference evidence="2 3" key="1">
    <citation type="journal article" date="2024" name="Int. J. Syst. Evol. Microbiol.">
        <title>Clostridium omnivorum sp. nov., isolated from anoxic soil under the treatment of reductive soil disinfestation.</title>
        <authorList>
            <person name="Ueki A."/>
            <person name="Tonouchi A."/>
            <person name="Kaku N."/>
            <person name="Honma S."/>
            <person name="Ueki K."/>
        </authorList>
    </citation>
    <scope>NUCLEOTIDE SEQUENCE [LARGE SCALE GENOMIC DNA]</scope>
    <source>
        <strain evidence="2 3">E14</strain>
    </source>
</reference>
<comment type="caution">
    <text evidence="2">The sequence shown here is derived from an EMBL/GenBank/DDBJ whole genome shotgun (WGS) entry which is preliminary data.</text>
</comment>
<organism evidence="2 3">
    <name type="scientific">Clostridium omnivorum</name>
    <dbReference type="NCBI Taxonomy" id="1604902"/>
    <lineage>
        <taxon>Bacteria</taxon>
        <taxon>Bacillati</taxon>
        <taxon>Bacillota</taxon>
        <taxon>Clostridia</taxon>
        <taxon>Eubacteriales</taxon>
        <taxon>Clostridiaceae</taxon>
        <taxon>Clostridium</taxon>
    </lineage>
</organism>
<dbReference type="Proteomes" id="UP001208567">
    <property type="component" value="Unassembled WGS sequence"/>
</dbReference>
<evidence type="ECO:0000313" key="3">
    <source>
        <dbReference type="Proteomes" id="UP001208567"/>
    </source>
</evidence>
<feature type="transmembrane region" description="Helical" evidence="1">
    <location>
        <begin position="12"/>
        <end position="31"/>
    </location>
</feature>
<proteinExistence type="predicted"/>
<protein>
    <recommendedName>
        <fullName evidence="4">Peptidase MA-like domain-containing protein</fullName>
    </recommendedName>
</protein>